<dbReference type="AlphaFoldDB" id="A0A2M6WSH0"/>
<feature type="transmembrane region" description="Helical" evidence="1">
    <location>
        <begin position="279"/>
        <end position="297"/>
    </location>
</feature>
<feature type="transmembrane region" description="Helical" evidence="1">
    <location>
        <begin position="175"/>
        <end position="194"/>
    </location>
</feature>
<organism evidence="2 3">
    <name type="scientific">Candidatus Falkowbacteria bacterium CG10_big_fil_rev_8_21_14_0_10_37_14</name>
    <dbReference type="NCBI Taxonomy" id="1974561"/>
    <lineage>
        <taxon>Bacteria</taxon>
        <taxon>Candidatus Falkowiibacteriota</taxon>
    </lineage>
</organism>
<feature type="transmembrane region" description="Helical" evidence="1">
    <location>
        <begin position="82"/>
        <end position="100"/>
    </location>
</feature>
<feature type="transmembrane region" description="Helical" evidence="1">
    <location>
        <begin position="309"/>
        <end position="331"/>
    </location>
</feature>
<feature type="transmembrane region" description="Helical" evidence="1">
    <location>
        <begin position="144"/>
        <end position="163"/>
    </location>
</feature>
<dbReference type="Proteomes" id="UP000228533">
    <property type="component" value="Unassembled WGS sequence"/>
</dbReference>
<reference evidence="3" key="1">
    <citation type="submission" date="2017-09" db="EMBL/GenBank/DDBJ databases">
        <title>Depth-based differentiation of microbial function through sediment-hosted aquifers and enrichment of novel symbionts in the deep terrestrial subsurface.</title>
        <authorList>
            <person name="Probst A.J."/>
            <person name="Ladd B."/>
            <person name="Jarett J.K."/>
            <person name="Geller-Mcgrath D.E."/>
            <person name="Sieber C.M.K."/>
            <person name="Emerson J.B."/>
            <person name="Anantharaman K."/>
            <person name="Thomas B.C."/>
            <person name="Malmstrom R."/>
            <person name="Stieglmeier M."/>
            <person name="Klingl A."/>
            <person name="Woyke T."/>
            <person name="Ryan C.M."/>
            <person name="Banfield J.F."/>
        </authorList>
    </citation>
    <scope>NUCLEOTIDE SEQUENCE [LARGE SCALE GENOMIC DNA]</scope>
</reference>
<sequence>MHLLNNKTFWLTIAGTQSLYWLSLLGYLNPTVNHIWFIILTGSVLMFSVANLRWGLNILLLEMVINSKGYLFFIPIGDFNLSLRITLWSVIILVFFSQFLKSGLLQKIQAQYKKPLTKPLLVLAIAIIFGLLAGILNHNNWSNIFFDANGWLYWLLILPWLFFYSKEDFKKLWPALAGALTTLALGSLATLYTFSHNFLDSNSIFYGWLRDNGLGEITMMSGNFYRVFFQAHIWFLPAIFTIWLYWMLKIKQNNWHNWLTTSGLAALWLAPILTGLSRSYWVGLFIGWVLIGLLAIYKKIPGKRWLMGQLWLVSVGALAFLMILITVKFPWPTSQVGFSTDILTDRTEITSEAGAASRWALWPKLWQSISTKPFGAGFGTTVTYKSSDPRVLDKDPSGSYTTFSFEWGWLDIWLKTGPLGFIAYLWLLILTTYLAWNKNDWLTWSLVIGFLVIAAVNFFSPYFNHPLGIAYFILLITYLNNSSE</sequence>
<gene>
    <name evidence="2" type="ORF">COT94_04200</name>
</gene>
<feature type="transmembrane region" description="Helical" evidence="1">
    <location>
        <begin position="120"/>
        <end position="138"/>
    </location>
</feature>
<keyword evidence="1" id="KW-0812">Transmembrane</keyword>
<feature type="transmembrane region" description="Helical" evidence="1">
    <location>
        <begin position="255"/>
        <end position="273"/>
    </location>
</feature>
<keyword evidence="1" id="KW-0472">Membrane</keyword>
<name>A0A2M6WSH0_9BACT</name>
<keyword evidence="1" id="KW-1133">Transmembrane helix</keyword>
<proteinExistence type="predicted"/>
<feature type="transmembrane region" description="Helical" evidence="1">
    <location>
        <begin position="412"/>
        <end position="434"/>
    </location>
</feature>
<accession>A0A2M6WSH0</accession>
<protein>
    <recommendedName>
        <fullName evidence="4">O-antigen ligase domain-containing protein</fullName>
    </recommendedName>
</protein>
<evidence type="ECO:0000313" key="2">
    <source>
        <dbReference type="EMBL" id="PIT95760.1"/>
    </source>
</evidence>
<feature type="transmembrane region" description="Helical" evidence="1">
    <location>
        <begin position="59"/>
        <end position="76"/>
    </location>
</feature>
<feature type="transmembrane region" description="Helical" evidence="1">
    <location>
        <begin position="441"/>
        <end position="459"/>
    </location>
</feature>
<dbReference type="EMBL" id="PFAM01000023">
    <property type="protein sequence ID" value="PIT95760.1"/>
    <property type="molecule type" value="Genomic_DNA"/>
</dbReference>
<evidence type="ECO:0000313" key="3">
    <source>
        <dbReference type="Proteomes" id="UP000228533"/>
    </source>
</evidence>
<feature type="transmembrane region" description="Helical" evidence="1">
    <location>
        <begin position="34"/>
        <end position="52"/>
    </location>
</feature>
<comment type="caution">
    <text evidence="2">The sequence shown here is derived from an EMBL/GenBank/DDBJ whole genome shotgun (WGS) entry which is preliminary data.</text>
</comment>
<evidence type="ECO:0008006" key="4">
    <source>
        <dbReference type="Google" id="ProtNLM"/>
    </source>
</evidence>
<evidence type="ECO:0000256" key="1">
    <source>
        <dbReference type="SAM" id="Phobius"/>
    </source>
</evidence>
<feature type="transmembrane region" description="Helical" evidence="1">
    <location>
        <begin position="227"/>
        <end position="248"/>
    </location>
</feature>